<name>A0ABY8J429_9BACI</name>
<organism evidence="6 7">
    <name type="scientific">Halobacillus naozhouensis</name>
    <dbReference type="NCBI Taxonomy" id="554880"/>
    <lineage>
        <taxon>Bacteria</taxon>
        <taxon>Bacillati</taxon>
        <taxon>Bacillota</taxon>
        <taxon>Bacilli</taxon>
        <taxon>Bacillales</taxon>
        <taxon>Bacillaceae</taxon>
        <taxon>Halobacillus</taxon>
    </lineage>
</organism>
<evidence type="ECO:0000256" key="1">
    <source>
        <dbReference type="ARBA" id="ARBA00009023"/>
    </source>
</evidence>
<keyword evidence="3 5" id="KW-0732">Signal</keyword>
<feature type="region of interest" description="Disordered" evidence="4">
    <location>
        <begin position="26"/>
        <end position="47"/>
    </location>
</feature>
<comment type="similarity">
    <text evidence="1">Belongs to the bacterial solute-binding protein 7 family.</text>
</comment>
<keyword evidence="2" id="KW-0813">Transport</keyword>
<dbReference type="InterPro" id="IPR018389">
    <property type="entry name" value="DctP_fam"/>
</dbReference>
<accession>A0ABY8J429</accession>
<dbReference type="Proteomes" id="UP001221597">
    <property type="component" value="Chromosome"/>
</dbReference>
<dbReference type="EMBL" id="CP121671">
    <property type="protein sequence ID" value="WFT76816.1"/>
    <property type="molecule type" value="Genomic_DNA"/>
</dbReference>
<dbReference type="PANTHER" id="PTHR33376">
    <property type="match status" value="1"/>
</dbReference>
<evidence type="ECO:0000256" key="3">
    <source>
        <dbReference type="ARBA" id="ARBA00022729"/>
    </source>
</evidence>
<dbReference type="SUPFAM" id="SSF53850">
    <property type="entry name" value="Periplasmic binding protein-like II"/>
    <property type="match status" value="1"/>
</dbReference>
<reference evidence="6 7" key="1">
    <citation type="submission" date="2023-04" db="EMBL/GenBank/DDBJ databases">
        <title>Genome sequence of Halobacillus naozhouensis KACC 21980.</title>
        <authorList>
            <person name="Kim S."/>
            <person name="Heo J."/>
            <person name="Kwon S.-W."/>
        </authorList>
    </citation>
    <scope>NUCLEOTIDE SEQUENCE [LARGE SCALE GENOMIC DNA]</scope>
    <source>
        <strain evidence="6 7">KCTC 13234</strain>
    </source>
</reference>
<gene>
    <name evidence="6" type="ORF">P9989_10840</name>
</gene>
<feature type="compositionally biased region" description="Low complexity" evidence="4">
    <location>
        <begin position="26"/>
        <end position="46"/>
    </location>
</feature>
<dbReference type="PANTHER" id="PTHR33376:SF7">
    <property type="entry name" value="C4-DICARBOXYLATE-BINDING PROTEIN DCTB"/>
    <property type="match status" value="1"/>
</dbReference>
<feature type="chain" id="PRO_5046644538" evidence="5">
    <location>
        <begin position="22"/>
        <end position="355"/>
    </location>
</feature>
<protein>
    <submittedName>
        <fullName evidence="6">DctP family TRAP transporter solute-binding subunit</fullName>
    </submittedName>
</protein>
<feature type="signal peptide" evidence="5">
    <location>
        <begin position="1"/>
        <end position="21"/>
    </location>
</feature>
<dbReference type="InterPro" id="IPR038404">
    <property type="entry name" value="TRAP_DctP_sf"/>
</dbReference>
<dbReference type="Gene3D" id="3.40.190.170">
    <property type="entry name" value="Bacterial extracellular solute-binding protein, family 7"/>
    <property type="match status" value="1"/>
</dbReference>
<evidence type="ECO:0000313" key="6">
    <source>
        <dbReference type="EMBL" id="WFT76816.1"/>
    </source>
</evidence>
<evidence type="ECO:0000256" key="5">
    <source>
        <dbReference type="SAM" id="SignalP"/>
    </source>
</evidence>
<dbReference type="NCBIfam" id="TIGR00787">
    <property type="entry name" value="dctP"/>
    <property type="match status" value="1"/>
</dbReference>
<dbReference type="Pfam" id="PF03480">
    <property type="entry name" value="DctP"/>
    <property type="match status" value="1"/>
</dbReference>
<dbReference type="NCBIfam" id="NF037995">
    <property type="entry name" value="TRAP_S1"/>
    <property type="match status" value="1"/>
</dbReference>
<dbReference type="RefSeq" id="WP_283078760.1">
    <property type="nucleotide sequence ID" value="NZ_CP121671.1"/>
</dbReference>
<sequence length="355" mass="39003">MYFVKKATLTLLGLILVLTLAACGGSSESSSSSNGESNSESSSSSGIQEMTIKISHVVAENTPKNKAAEAMAKHIEENSNGKIKVQVYPNGQLFDDKTEVKNLQANNVQFIMPDMSKMVGMNPAFNVPSLPFVFSTNEAAYKFWDGEKGQEILKSLKSEGIIGLRMWPNGPKQITNTKRPINSPDDLEGLKLRVQGGQVLASIFKNLNAGPLQLPFGQLYTALEQGTVDGQVNTFSNIATKKLGDVQKYITTNWGAARVDYALLTNQKFWNSLNEETKKVVQAGIDHGTKKARELAEKLNQEAFETIKKRGKMEIHELTPEERKVFQKALQPVYEEFKDEVGADVIKAAKAASAK</sequence>
<dbReference type="InterPro" id="IPR004682">
    <property type="entry name" value="TRAP_DctP"/>
</dbReference>
<dbReference type="PIRSF" id="PIRSF006470">
    <property type="entry name" value="DctB"/>
    <property type="match status" value="1"/>
</dbReference>
<evidence type="ECO:0000256" key="4">
    <source>
        <dbReference type="SAM" id="MobiDB-lite"/>
    </source>
</evidence>
<keyword evidence="7" id="KW-1185">Reference proteome</keyword>
<evidence type="ECO:0000256" key="2">
    <source>
        <dbReference type="ARBA" id="ARBA00022448"/>
    </source>
</evidence>
<evidence type="ECO:0000313" key="7">
    <source>
        <dbReference type="Proteomes" id="UP001221597"/>
    </source>
</evidence>
<dbReference type="PROSITE" id="PS51257">
    <property type="entry name" value="PROKAR_LIPOPROTEIN"/>
    <property type="match status" value="1"/>
</dbReference>
<proteinExistence type="inferred from homology"/>